<name>A0AAN4ZB29_9BILA</name>
<feature type="non-terminal residue" evidence="1">
    <location>
        <position position="1"/>
    </location>
</feature>
<reference evidence="2" key="1">
    <citation type="submission" date="2022-10" db="EMBL/GenBank/DDBJ databases">
        <title>Genome assembly of Pristionchus species.</title>
        <authorList>
            <person name="Yoshida K."/>
            <person name="Sommer R.J."/>
        </authorList>
    </citation>
    <scope>NUCLEOTIDE SEQUENCE [LARGE SCALE GENOMIC DNA]</scope>
    <source>
        <strain evidence="2">RS5460</strain>
    </source>
</reference>
<gene>
    <name evidence="1" type="ORF">PMAYCL1PPCAC_05996</name>
</gene>
<organism evidence="1 2">
    <name type="scientific">Pristionchus mayeri</name>
    <dbReference type="NCBI Taxonomy" id="1317129"/>
    <lineage>
        <taxon>Eukaryota</taxon>
        <taxon>Metazoa</taxon>
        <taxon>Ecdysozoa</taxon>
        <taxon>Nematoda</taxon>
        <taxon>Chromadorea</taxon>
        <taxon>Rhabditida</taxon>
        <taxon>Rhabditina</taxon>
        <taxon>Diplogasteromorpha</taxon>
        <taxon>Diplogasteroidea</taxon>
        <taxon>Neodiplogasteridae</taxon>
        <taxon>Pristionchus</taxon>
    </lineage>
</organism>
<proteinExistence type="predicted"/>
<keyword evidence="2" id="KW-1185">Reference proteome</keyword>
<protein>
    <submittedName>
        <fullName evidence="1">Uncharacterized protein</fullName>
    </submittedName>
</protein>
<comment type="caution">
    <text evidence="1">The sequence shown here is derived from an EMBL/GenBank/DDBJ whole genome shotgun (WGS) entry which is preliminary data.</text>
</comment>
<dbReference type="EMBL" id="BTRK01000002">
    <property type="protein sequence ID" value="GMR35801.1"/>
    <property type="molecule type" value="Genomic_DNA"/>
</dbReference>
<accession>A0AAN4ZB29</accession>
<dbReference type="Proteomes" id="UP001328107">
    <property type="component" value="Unassembled WGS sequence"/>
</dbReference>
<evidence type="ECO:0000313" key="1">
    <source>
        <dbReference type="EMBL" id="GMR35801.1"/>
    </source>
</evidence>
<dbReference type="AlphaFoldDB" id="A0AAN4ZB29"/>
<sequence>IADNYRRKSSCDDSPLTDAASNIMKEIDRDTRELISTGNWPISRAWSTSILLLAEEAYLTSIQAFRELLTSSRDVHEFSELSASLSILRPEFAAKRRILAQSTAPGEKSIAIPFTMDELFENGSRESTKLSFTYLPAIGLVYNSFPTEYAEEMAANHGLDIHSKLHKMNELMRLHVKAKKDRISFSIMSIMFAECWALSQIEQISKAETVKSLTAFKGHLGRAVRLLQKKYGVAARLIGEREEL</sequence>
<evidence type="ECO:0000313" key="2">
    <source>
        <dbReference type="Proteomes" id="UP001328107"/>
    </source>
</evidence>